<dbReference type="Proteomes" id="UP000551848">
    <property type="component" value="Unassembled WGS sequence"/>
</dbReference>
<comment type="caution">
    <text evidence="6">The sequence shown here is derived from an EMBL/GenBank/DDBJ whole genome shotgun (WGS) entry which is preliminary data.</text>
</comment>
<comment type="cofactor">
    <cofactor evidence="1">
        <name>Mn(2+)</name>
        <dbReference type="ChEBI" id="CHEBI:29035"/>
    </cofactor>
</comment>
<evidence type="ECO:0000259" key="5">
    <source>
        <dbReference type="PROSITE" id="PS51462"/>
    </source>
</evidence>
<name>A0A838Y5I8_9GAMM</name>
<dbReference type="InterPro" id="IPR022927">
    <property type="entry name" value="RppH"/>
</dbReference>
<evidence type="ECO:0000256" key="3">
    <source>
        <dbReference type="ARBA" id="ARBA00022801"/>
    </source>
</evidence>
<dbReference type="Gene3D" id="3.90.79.10">
    <property type="entry name" value="Nucleoside Triphosphate Pyrophosphohydrolase"/>
    <property type="match status" value="1"/>
</dbReference>
<reference evidence="6 7" key="1">
    <citation type="submission" date="2020-06" db="EMBL/GenBank/DDBJ databases">
        <title>Dysbiosis in marine aquaculture revealed through microbiome analysis: reverse ecology for environmental sustainability.</title>
        <authorList>
            <person name="Haro-Moreno J.M."/>
            <person name="Coutinho F.H."/>
            <person name="Zaragoza-Solas A."/>
            <person name="Picazo A."/>
            <person name="Almagro-Moreno S."/>
            <person name="Lopez-Perez M."/>
        </authorList>
    </citation>
    <scope>NUCLEOTIDE SEQUENCE [LARGE SCALE GENOMIC DNA]</scope>
    <source>
        <strain evidence="6">MCMED-G41</strain>
    </source>
</reference>
<accession>A0A838Y5I8</accession>
<dbReference type="InterPro" id="IPR020476">
    <property type="entry name" value="Nudix_hydrolase"/>
</dbReference>
<dbReference type="AlphaFoldDB" id="A0A838Y5I8"/>
<proteinExistence type="inferred from homology"/>
<dbReference type="InterPro" id="IPR020084">
    <property type="entry name" value="NUDIX_hydrolase_CS"/>
</dbReference>
<feature type="domain" description="Nudix hydrolase" evidence="5">
    <location>
        <begin position="5"/>
        <end position="148"/>
    </location>
</feature>
<dbReference type="NCBIfam" id="NF001938">
    <property type="entry name" value="PRK00714.1-5"/>
    <property type="match status" value="1"/>
</dbReference>
<dbReference type="GO" id="GO:0006402">
    <property type="term" value="P:mRNA catabolic process"/>
    <property type="evidence" value="ECO:0007669"/>
    <property type="project" value="TreeGrafter"/>
</dbReference>
<sequence>MNDKRYRKNVGLIVLNKNNQLLVCKRKDKSAWQFPQGGIDAGEKNLDAAYRELFEEVGINKDQVKVIASSKHWYYYDIPKGYKPRPKSLKNFSGQKQKWYLLKAKGELKINLLNQIPQEFIDYGWSSYWFALTNVVPFKREVYRNVLSEFLPKYIKIYDN</sequence>
<dbReference type="GO" id="GO:0034353">
    <property type="term" value="F:mRNA 5'-diphosphatase activity"/>
    <property type="evidence" value="ECO:0007669"/>
    <property type="project" value="TreeGrafter"/>
</dbReference>
<dbReference type="NCBIfam" id="NF001936">
    <property type="entry name" value="PRK00714.1-3"/>
    <property type="match status" value="1"/>
</dbReference>
<dbReference type="InterPro" id="IPR000086">
    <property type="entry name" value="NUDIX_hydrolase_dom"/>
</dbReference>
<dbReference type="PANTHER" id="PTHR23114:SF17">
    <property type="entry name" value="M7GPPPN-MRNA HYDROLASE"/>
    <property type="match status" value="1"/>
</dbReference>
<dbReference type="EMBL" id="JACETL010000006">
    <property type="protein sequence ID" value="MBA4692352.1"/>
    <property type="molecule type" value="Genomic_DNA"/>
</dbReference>
<dbReference type="SUPFAM" id="SSF55811">
    <property type="entry name" value="Nudix"/>
    <property type="match status" value="1"/>
</dbReference>
<dbReference type="PROSITE" id="PS00893">
    <property type="entry name" value="NUDIX_BOX"/>
    <property type="match status" value="1"/>
</dbReference>
<keyword evidence="3 4" id="KW-0378">Hydrolase</keyword>
<evidence type="ECO:0000256" key="1">
    <source>
        <dbReference type="ARBA" id="ARBA00001936"/>
    </source>
</evidence>
<comment type="cofactor">
    <cofactor evidence="2">
        <name>Mg(2+)</name>
        <dbReference type="ChEBI" id="CHEBI:18420"/>
    </cofactor>
</comment>
<evidence type="ECO:0000256" key="4">
    <source>
        <dbReference type="RuleBase" id="RU003476"/>
    </source>
</evidence>
<dbReference type="PANTHER" id="PTHR23114">
    <property type="entry name" value="M7GPPPN-MRNA HYDROLASE"/>
    <property type="match status" value="1"/>
</dbReference>
<evidence type="ECO:0000313" key="6">
    <source>
        <dbReference type="EMBL" id="MBA4692352.1"/>
    </source>
</evidence>
<evidence type="ECO:0000313" key="7">
    <source>
        <dbReference type="Proteomes" id="UP000551848"/>
    </source>
</evidence>
<protein>
    <submittedName>
        <fullName evidence="6">RNA pyrophosphohydrolase</fullName>
        <ecNumber evidence="6">3.6.1.-</ecNumber>
    </submittedName>
</protein>
<organism evidence="6 7">
    <name type="scientific">SAR86 cluster bacterium</name>
    <dbReference type="NCBI Taxonomy" id="2030880"/>
    <lineage>
        <taxon>Bacteria</taxon>
        <taxon>Pseudomonadati</taxon>
        <taxon>Pseudomonadota</taxon>
        <taxon>Gammaproteobacteria</taxon>
        <taxon>SAR86 cluster</taxon>
    </lineage>
</organism>
<dbReference type="PROSITE" id="PS51462">
    <property type="entry name" value="NUDIX"/>
    <property type="match status" value="1"/>
</dbReference>
<dbReference type="PRINTS" id="PR00502">
    <property type="entry name" value="NUDIXFAMILY"/>
</dbReference>
<dbReference type="CDD" id="cd03671">
    <property type="entry name" value="NUDIX_Ap4A_hydrolase_plant_like"/>
    <property type="match status" value="1"/>
</dbReference>
<dbReference type="GO" id="GO:0005737">
    <property type="term" value="C:cytoplasm"/>
    <property type="evidence" value="ECO:0007669"/>
    <property type="project" value="TreeGrafter"/>
</dbReference>
<dbReference type="NCBIfam" id="NF001937">
    <property type="entry name" value="PRK00714.1-4"/>
    <property type="match status" value="1"/>
</dbReference>
<dbReference type="InterPro" id="IPR015797">
    <property type="entry name" value="NUDIX_hydrolase-like_dom_sf"/>
</dbReference>
<comment type="similarity">
    <text evidence="4">Belongs to the Nudix hydrolase family.</text>
</comment>
<gene>
    <name evidence="6" type="ORF">H2072_01235</name>
</gene>
<dbReference type="Pfam" id="PF00293">
    <property type="entry name" value="NUDIX"/>
    <property type="match status" value="1"/>
</dbReference>
<evidence type="ECO:0000256" key="2">
    <source>
        <dbReference type="ARBA" id="ARBA00001946"/>
    </source>
</evidence>
<dbReference type="EC" id="3.6.1.-" evidence="6"/>